<dbReference type="Gene3D" id="3.30.700.10">
    <property type="entry name" value="Glycoprotein, Type 4 Pilin"/>
    <property type="match status" value="1"/>
</dbReference>
<dbReference type="EMBL" id="AP017313">
    <property type="protein sequence ID" value="BAU52278.1"/>
    <property type="molecule type" value="Genomic_DNA"/>
</dbReference>
<gene>
    <name evidence="1" type="ORF">MgSA37_00433</name>
</gene>
<sequence length="341" mass="38446">MEIVVETTEYDHIDFWRDYSLRRNWLQRCLFLIIAGLILSAFRPISSVYLINLLFLGIILAPLFIGIPYFESKKRIRKAYDSIVSPTALRMYKPFASGIEITGESPATFLRYEDIRQVGRTGNFIYLVPKFGGYYLLPVGCFSSVEEIEHFFRVVKNGVANTKGVPVKEPFTFKPGYLVAILCLIPVIGFFAGLVVLILGIVHYKDKVYIIMGAIGMLITIGIYGSMIYFVQTSGIVKDGFANIAQIQLNDLVKDIEFYKLQNGAYPDSLQQIQTKDSFTSIDDPTQAINGNKKSVTYQYQRKGNKYLLFSVGKDGIANTADDIYPNLSNADTSKLGFIRK</sequence>
<dbReference type="RefSeq" id="WP_096349624.1">
    <property type="nucleotide sequence ID" value="NZ_AP017313.1"/>
</dbReference>
<dbReference type="Proteomes" id="UP000218263">
    <property type="component" value="Chromosome"/>
</dbReference>
<keyword evidence="2" id="KW-1185">Reference proteome</keyword>
<dbReference type="SUPFAM" id="SSF54523">
    <property type="entry name" value="Pili subunits"/>
    <property type="match status" value="1"/>
</dbReference>
<proteinExistence type="predicted"/>
<name>A0A120MXZ1_9SPHI</name>
<dbReference type="InterPro" id="IPR013545">
    <property type="entry name" value="T2SS_protein-GspG_C"/>
</dbReference>
<reference evidence="1 2" key="1">
    <citation type="submission" date="2015-12" db="EMBL/GenBank/DDBJ databases">
        <title>Genome sequence of Mucilaginibacter gotjawali.</title>
        <authorList>
            <person name="Lee J.S."/>
            <person name="Lee K.C."/>
            <person name="Kim K.K."/>
            <person name="Lee B.W."/>
        </authorList>
    </citation>
    <scope>NUCLEOTIDE SEQUENCE [LARGE SCALE GENOMIC DNA]</scope>
    <source>
        <strain evidence="1 2">SA3-7</strain>
    </source>
</reference>
<accession>A0A120MXZ1</accession>
<protein>
    <submittedName>
        <fullName evidence="1">Uncharacterized protein</fullName>
    </submittedName>
</protein>
<dbReference type="Pfam" id="PF08334">
    <property type="entry name" value="T2SSG"/>
    <property type="match status" value="1"/>
</dbReference>
<evidence type="ECO:0000313" key="2">
    <source>
        <dbReference type="Proteomes" id="UP000218263"/>
    </source>
</evidence>
<dbReference type="OrthoDB" id="1447786at2"/>
<evidence type="ECO:0000313" key="1">
    <source>
        <dbReference type="EMBL" id="BAU52278.1"/>
    </source>
</evidence>
<dbReference type="InterPro" id="IPR045584">
    <property type="entry name" value="Pilin-like"/>
</dbReference>
<organism evidence="1 2">
    <name type="scientific">Mucilaginibacter gotjawali</name>
    <dbReference type="NCBI Taxonomy" id="1550579"/>
    <lineage>
        <taxon>Bacteria</taxon>
        <taxon>Pseudomonadati</taxon>
        <taxon>Bacteroidota</taxon>
        <taxon>Sphingobacteriia</taxon>
        <taxon>Sphingobacteriales</taxon>
        <taxon>Sphingobacteriaceae</taxon>
        <taxon>Mucilaginibacter</taxon>
    </lineage>
</organism>
<dbReference type="AlphaFoldDB" id="A0A120MXZ1"/>
<dbReference type="KEGG" id="mgot:MgSA37_00433"/>